<keyword evidence="8" id="KW-0808">Transferase</keyword>
<dbReference type="AlphaFoldDB" id="A0A2U8I446"/>
<dbReference type="PROSITE" id="PS50862">
    <property type="entry name" value="AA_TRNA_LIGASE_II"/>
    <property type="match status" value="1"/>
</dbReference>
<dbReference type="GO" id="GO:0003746">
    <property type="term" value="F:translation elongation factor activity"/>
    <property type="evidence" value="ECO:0007669"/>
    <property type="project" value="UniProtKB-KW"/>
</dbReference>
<evidence type="ECO:0000256" key="1">
    <source>
        <dbReference type="ARBA" id="ARBA00011738"/>
    </source>
</evidence>
<dbReference type="GO" id="GO:0006430">
    <property type="term" value="P:lysyl-tRNA aminoacylation"/>
    <property type="evidence" value="ECO:0007669"/>
    <property type="project" value="InterPro"/>
</dbReference>
<dbReference type="GO" id="GO:0000049">
    <property type="term" value="F:tRNA binding"/>
    <property type="evidence" value="ECO:0007669"/>
    <property type="project" value="TreeGrafter"/>
</dbReference>
<comment type="subunit">
    <text evidence="1 6">Homodimer.</text>
</comment>
<feature type="binding site" evidence="6">
    <location>
        <position position="122"/>
    </location>
    <ligand>
        <name>substrate</name>
    </ligand>
</feature>
<evidence type="ECO:0000256" key="5">
    <source>
        <dbReference type="ARBA" id="ARBA00052794"/>
    </source>
</evidence>
<dbReference type="Gene3D" id="3.30.930.10">
    <property type="entry name" value="Bira Bifunctional Protein, Domain 2"/>
    <property type="match status" value="1"/>
</dbReference>
<gene>
    <name evidence="6" type="primary">epmA</name>
    <name evidence="8" type="ORF">CCS41_04595</name>
</gene>
<dbReference type="EMBL" id="CP021659">
    <property type="protein sequence ID" value="AWK13916.1"/>
    <property type="molecule type" value="Genomic_DNA"/>
</dbReference>
<organism evidence="8 9">
    <name type="scientific">Candidatus Fukatsuia symbiotica</name>
    <dbReference type="NCBI Taxonomy" id="1878942"/>
    <lineage>
        <taxon>Bacteria</taxon>
        <taxon>Pseudomonadati</taxon>
        <taxon>Pseudomonadota</taxon>
        <taxon>Gammaproteobacteria</taxon>
        <taxon>Enterobacterales</taxon>
        <taxon>Yersiniaceae</taxon>
        <taxon>Candidatus Fukatsuia</taxon>
    </lineage>
</organism>
<keyword evidence="4 6" id="KW-0067">ATP-binding</keyword>
<name>A0A2U8I446_9GAMM</name>
<feature type="binding site" evidence="6">
    <location>
        <position position="254"/>
    </location>
    <ligand>
        <name>substrate</name>
    </ligand>
</feature>
<comment type="catalytic activity">
    <reaction evidence="5">
        <text>D-beta-lysine + L-lysyl-[protein] + ATP = N(6)-((3R)-3,6-diaminohexanoyl)-L-lysyl-[protein] + AMP + diphosphate + H(+)</text>
        <dbReference type="Rhea" id="RHEA:83435"/>
        <dbReference type="Rhea" id="RHEA-COMP:9752"/>
        <dbReference type="Rhea" id="RHEA-COMP:20131"/>
        <dbReference type="ChEBI" id="CHEBI:15378"/>
        <dbReference type="ChEBI" id="CHEBI:29969"/>
        <dbReference type="ChEBI" id="CHEBI:30616"/>
        <dbReference type="ChEBI" id="CHEBI:33019"/>
        <dbReference type="ChEBI" id="CHEBI:84138"/>
        <dbReference type="ChEBI" id="CHEBI:156053"/>
        <dbReference type="ChEBI" id="CHEBI:456215"/>
    </reaction>
    <physiologicalReaction direction="left-to-right" evidence="5">
        <dbReference type="Rhea" id="RHEA:83436"/>
    </physiologicalReaction>
</comment>
<evidence type="ECO:0000313" key="9">
    <source>
        <dbReference type="Proteomes" id="UP000261875"/>
    </source>
</evidence>
<comment type="function">
    <text evidence="6">With EpmB is involved in the beta-lysylation step of the post-translational modification of translation elongation factor P (EF-P). Catalyzes the ATP-dependent activation of (R)-beta-lysine produced by EpmB, forming a lysyl-adenylate, from which the beta-lysyl moiety is then transferred to the epsilon-amino group of a conserved specific lysine residue in EF-P.</text>
</comment>
<dbReference type="InterPro" id="IPR045864">
    <property type="entry name" value="aa-tRNA-synth_II/BPL/LPL"/>
</dbReference>
<dbReference type="GO" id="GO:0004824">
    <property type="term" value="F:lysine-tRNA ligase activity"/>
    <property type="evidence" value="ECO:0007669"/>
    <property type="project" value="InterPro"/>
</dbReference>
<dbReference type="STRING" id="1878942.GCA_900128755_01073"/>
<keyword evidence="8" id="KW-0648">Protein biosynthesis</keyword>
<dbReference type="PANTHER" id="PTHR42918">
    <property type="entry name" value="LYSYL-TRNA SYNTHETASE"/>
    <property type="match status" value="1"/>
</dbReference>
<comment type="similarity">
    <text evidence="6">Belongs to the class-II aminoacyl-tRNA synthetase family. EpmA subfamily.</text>
</comment>
<dbReference type="NCBIfam" id="TIGR00462">
    <property type="entry name" value="genX"/>
    <property type="match status" value="1"/>
</dbReference>
<evidence type="ECO:0000313" key="8">
    <source>
        <dbReference type="EMBL" id="AWK13916.1"/>
    </source>
</evidence>
<dbReference type="Pfam" id="PF00152">
    <property type="entry name" value="tRNA-synt_2"/>
    <property type="match status" value="1"/>
</dbReference>
<keyword evidence="3 6" id="KW-0547">Nucleotide-binding</keyword>
<reference evidence="8 9" key="1">
    <citation type="submission" date="2017-05" db="EMBL/GenBank/DDBJ databases">
        <title>Genome sequence of Candidatus Fukatsuia symbiotica and Candidatus Hamiltonella defensa from Acyrthosiphon pisum strain 5D.</title>
        <authorList>
            <person name="Patel V.A."/>
            <person name="Chevignon G."/>
            <person name="Russell J.A."/>
            <person name="Oliver K.M."/>
        </authorList>
    </citation>
    <scope>NUCLEOTIDE SEQUENCE [LARGE SCALE GENOMIC DNA]</scope>
    <source>
        <strain evidence="8 9">5D</strain>
    </source>
</reference>
<dbReference type="PRINTS" id="PR00982">
    <property type="entry name" value="TRNASYNTHLYS"/>
</dbReference>
<feature type="binding site" evidence="6">
    <location>
        <begin position="247"/>
        <end position="248"/>
    </location>
    <ligand>
        <name>ATP</name>
        <dbReference type="ChEBI" id="CHEBI:30616"/>
    </ligand>
</feature>
<feature type="binding site" evidence="6">
    <location>
        <position position="303"/>
    </location>
    <ligand>
        <name>ATP</name>
        <dbReference type="ChEBI" id="CHEBI:30616"/>
    </ligand>
</feature>
<evidence type="ECO:0000256" key="6">
    <source>
        <dbReference type="HAMAP-Rule" id="MF_00174"/>
    </source>
</evidence>
<feature type="binding site" evidence="6">
    <location>
        <begin position="104"/>
        <end position="106"/>
    </location>
    <ligand>
        <name>ATP</name>
        <dbReference type="ChEBI" id="CHEBI:30616"/>
    </ligand>
</feature>
<dbReference type="InterPro" id="IPR004364">
    <property type="entry name" value="Aa-tRNA-synt_II"/>
</dbReference>
<evidence type="ECO:0000256" key="2">
    <source>
        <dbReference type="ARBA" id="ARBA00022598"/>
    </source>
</evidence>
<keyword evidence="2 6" id="KW-0436">Ligase</keyword>
<dbReference type="InterPro" id="IPR004525">
    <property type="entry name" value="EpmA"/>
</dbReference>
<protein>
    <recommendedName>
        <fullName evidence="6">Elongation factor P--(R)-beta-lysine ligase</fullName>
        <shortName evidence="6">EF-P--(R)-beta-lysine ligase</shortName>
        <ecNumber evidence="6">6.3.2.-</ecNumber>
    </recommendedName>
    <alternativeName>
        <fullName evidence="6">EF-P post-translational modification enzyme A</fullName>
    </alternativeName>
    <alternativeName>
        <fullName evidence="6">EF-P-lysine lysyltransferase</fullName>
    </alternativeName>
</protein>
<proteinExistence type="inferred from homology"/>
<dbReference type="KEGG" id="fsm:CCS41_04595"/>
<dbReference type="PANTHER" id="PTHR42918:SF6">
    <property type="entry name" value="ELONGATION FACTOR P--(R)-BETA-LYSINE LIGASE"/>
    <property type="match status" value="1"/>
</dbReference>
<dbReference type="FunFam" id="3.30.930.10:FF:000017">
    <property type="entry name" value="Elongation factor P--(R)-beta-lysine ligase"/>
    <property type="match status" value="1"/>
</dbReference>
<keyword evidence="8" id="KW-0251">Elongation factor</keyword>
<dbReference type="NCBIfam" id="NF006828">
    <property type="entry name" value="PRK09350.1"/>
    <property type="match status" value="1"/>
</dbReference>
<evidence type="ECO:0000259" key="7">
    <source>
        <dbReference type="PROSITE" id="PS50862"/>
    </source>
</evidence>
<keyword evidence="9" id="KW-1185">Reference proteome</keyword>
<dbReference type="OrthoDB" id="9802326at2"/>
<dbReference type="InterPro" id="IPR018149">
    <property type="entry name" value="Lys-tRNA-synth_II_C"/>
</dbReference>
<feature type="binding site" evidence="6">
    <location>
        <position position="113"/>
    </location>
    <ligand>
        <name>ATP</name>
        <dbReference type="ChEBI" id="CHEBI:30616"/>
    </ligand>
</feature>
<dbReference type="EC" id="6.3.2.-" evidence="6"/>
<dbReference type="RefSeq" id="WP_072550496.1">
    <property type="nucleotide sequence ID" value="NZ_CP021659.1"/>
</dbReference>
<accession>A0A2U8I446</accession>
<dbReference type="GO" id="GO:0005829">
    <property type="term" value="C:cytosol"/>
    <property type="evidence" value="ECO:0007669"/>
    <property type="project" value="TreeGrafter"/>
</dbReference>
<feature type="binding site" evidence="6">
    <location>
        <begin position="80"/>
        <end position="82"/>
    </location>
    <ligand>
        <name>substrate</name>
    </ligand>
</feature>
<feature type="domain" description="Aminoacyl-transfer RNA synthetases class-II family profile" evidence="7">
    <location>
        <begin position="26"/>
        <end position="328"/>
    </location>
</feature>
<evidence type="ECO:0000256" key="3">
    <source>
        <dbReference type="ARBA" id="ARBA00022741"/>
    </source>
</evidence>
<evidence type="ECO:0000256" key="4">
    <source>
        <dbReference type="ARBA" id="ARBA00022840"/>
    </source>
</evidence>
<sequence length="328" mass="37592">MNVNKNQIVSWRPSAPIENLRKRAVILTEIRRFFADRHVLEVETPAMSQASVTDVHLFSFQTQLISSGVAVGRTLYMMTSPEYHMKRLLAAGSGSIYQLGRSFRNEESGRLHNPEFTMLEWYRLDYDMMQLINEVDELLQRILDCDVAEKLSYQQVFLDYLAIDPLVANIQQLREAAAKLNLNDADKEEDPDTLLQFLFVEGIEPLIGRDKPVVIYHYPASQAALAKINDKDCRIAERFEFYFKGIELANGFHELTNFTEQRQRFEQDNRRRVARSLTESLIDENFIAALQYGLPACSGVALGVDRLVMLALKATKLSEVMAFTVERA</sequence>
<dbReference type="HAMAP" id="MF_00174">
    <property type="entry name" value="EF_P_modif_A"/>
    <property type="match status" value="1"/>
</dbReference>
<dbReference type="GO" id="GO:0005524">
    <property type="term" value="F:ATP binding"/>
    <property type="evidence" value="ECO:0007669"/>
    <property type="project" value="UniProtKB-UniRule"/>
</dbReference>
<dbReference type="GO" id="GO:0016740">
    <property type="term" value="F:transferase activity"/>
    <property type="evidence" value="ECO:0007669"/>
    <property type="project" value="UniProtKB-KW"/>
</dbReference>
<dbReference type="InterPro" id="IPR006195">
    <property type="entry name" value="aa-tRNA-synth_II"/>
</dbReference>
<dbReference type="Proteomes" id="UP000261875">
    <property type="component" value="Chromosome"/>
</dbReference>
<dbReference type="GO" id="GO:0016880">
    <property type="term" value="F:acid-ammonia (or amide) ligase activity"/>
    <property type="evidence" value="ECO:0007669"/>
    <property type="project" value="UniProtKB-UniRule"/>
</dbReference>
<dbReference type="SUPFAM" id="SSF55681">
    <property type="entry name" value="Class II aaRS and biotin synthetases"/>
    <property type="match status" value="1"/>
</dbReference>